<dbReference type="EMBL" id="BEGY01000004">
    <property type="protein sequence ID" value="GAX73638.1"/>
    <property type="molecule type" value="Genomic_DNA"/>
</dbReference>
<evidence type="ECO:0000313" key="3">
    <source>
        <dbReference type="Proteomes" id="UP000232323"/>
    </source>
</evidence>
<protein>
    <submittedName>
        <fullName evidence="2">Uncharacterized protein</fullName>
    </submittedName>
</protein>
<evidence type="ECO:0000256" key="1">
    <source>
        <dbReference type="SAM" id="MobiDB-lite"/>
    </source>
</evidence>
<accession>A0A250WS29</accession>
<gene>
    <name evidence="2" type="ORF">CEUSTIGMA_g1089.t1</name>
</gene>
<feature type="region of interest" description="Disordered" evidence="1">
    <location>
        <begin position="310"/>
        <end position="329"/>
    </location>
</feature>
<reference evidence="2 3" key="1">
    <citation type="submission" date="2017-08" db="EMBL/GenBank/DDBJ databases">
        <title>Acidophilic green algal genome provides insights into adaptation to an acidic environment.</title>
        <authorList>
            <person name="Hirooka S."/>
            <person name="Hirose Y."/>
            <person name="Kanesaki Y."/>
            <person name="Higuchi S."/>
            <person name="Fujiwara T."/>
            <person name="Onuma R."/>
            <person name="Era A."/>
            <person name="Ohbayashi R."/>
            <person name="Uzuka A."/>
            <person name="Nozaki H."/>
            <person name="Yoshikawa H."/>
            <person name="Miyagishima S.Y."/>
        </authorList>
    </citation>
    <scope>NUCLEOTIDE SEQUENCE [LARGE SCALE GENOMIC DNA]</scope>
    <source>
        <strain evidence="2 3">NIES-2499</strain>
    </source>
</reference>
<proteinExistence type="predicted"/>
<sequence>MLKADILMDSRLRSNALAGCRIPSPPSASRFRIRQNMRIASVERDLDWEPESNVPSGPLLAPSRTGGVPPPPPPLPPPRKVSWFELPFTSRRNIALTMLAGSASLWFVKHNFGPIKFEDKPNIPFQMLGYTDLDPEDFVYFKTPGGKWVAASEDESGRLFMVDEIGDLYYDSGDEDIGLYAMDTRGNLYNFYNDIDGERKITPVGNVSELQSFKVSEIAGVKLDRDVNVVAFQDGSEIPLPPGTGYVDKTGKYTPPGELLEGYTRSVDKNPISRFFSRTTRDPEFAPPDRVELDLEDPTPFSRQLFDQTLLDDPDLPGLQPALPEDFDMEELVKEVEEEAKRMGR</sequence>
<organism evidence="2 3">
    <name type="scientific">Chlamydomonas eustigma</name>
    <dbReference type="NCBI Taxonomy" id="1157962"/>
    <lineage>
        <taxon>Eukaryota</taxon>
        <taxon>Viridiplantae</taxon>
        <taxon>Chlorophyta</taxon>
        <taxon>core chlorophytes</taxon>
        <taxon>Chlorophyceae</taxon>
        <taxon>CS clade</taxon>
        <taxon>Chlamydomonadales</taxon>
        <taxon>Chlamydomonadaceae</taxon>
        <taxon>Chlamydomonas</taxon>
    </lineage>
</organism>
<feature type="region of interest" description="Disordered" evidence="1">
    <location>
        <begin position="48"/>
        <end position="76"/>
    </location>
</feature>
<dbReference type="AlphaFoldDB" id="A0A250WS29"/>
<dbReference type="OrthoDB" id="513362at2759"/>
<keyword evidence="3" id="KW-1185">Reference proteome</keyword>
<evidence type="ECO:0000313" key="2">
    <source>
        <dbReference type="EMBL" id="GAX73638.1"/>
    </source>
</evidence>
<dbReference type="Proteomes" id="UP000232323">
    <property type="component" value="Unassembled WGS sequence"/>
</dbReference>
<comment type="caution">
    <text evidence="2">The sequence shown here is derived from an EMBL/GenBank/DDBJ whole genome shotgun (WGS) entry which is preliminary data.</text>
</comment>
<name>A0A250WS29_9CHLO</name>